<dbReference type="Gene3D" id="3.90.170.10">
    <property type="entry name" value="Adenylosuccinate Synthetase, subunit A, domain 3"/>
    <property type="match status" value="1"/>
</dbReference>
<dbReference type="Gene3D" id="3.40.440.10">
    <property type="entry name" value="Adenylosuccinate Synthetase, subunit A, domain 1"/>
    <property type="match status" value="1"/>
</dbReference>
<comment type="similarity">
    <text evidence="8 10">Belongs to the adenylosuccinate synthetase family.</text>
</comment>
<feature type="binding site" description="in other chain" evidence="8">
    <location>
        <position position="223"/>
    </location>
    <ligand>
        <name>IMP</name>
        <dbReference type="ChEBI" id="CHEBI:58053"/>
        <note>ligand shared between dimeric partners</note>
    </ligand>
</feature>
<dbReference type="PANTHER" id="PTHR11846:SF0">
    <property type="entry name" value="ADENYLOSUCCINATE SYNTHETASE"/>
    <property type="match status" value="1"/>
</dbReference>
<keyword evidence="3 8" id="KW-0479">Metal-binding</keyword>
<evidence type="ECO:0000256" key="2">
    <source>
        <dbReference type="ARBA" id="ARBA00022598"/>
    </source>
</evidence>
<dbReference type="UniPathway" id="UPA00075">
    <property type="reaction ID" value="UER00335"/>
</dbReference>
<comment type="catalytic activity">
    <reaction evidence="8 10">
        <text>IMP + L-aspartate + GTP = N(6)-(1,2-dicarboxyethyl)-AMP + GDP + phosphate + 2 H(+)</text>
        <dbReference type="Rhea" id="RHEA:15753"/>
        <dbReference type="ChEBI" id="CHEBI:15378"/>
        <dbReference type="ChEBI" id="CHEBI:29991"/>
        <dbReference type="ChEBI" id="CHEBI:37565"/>
        <dbReference type="ChEBI" id="CHEBI:43474"/>
        <dbReference type="ChEBI" id="CHEBI:57567"/>
        <dbReference type="ChEBI" id="CHEBI:58053"/>
        <dbReference type="ChEBI" id="CHEBI:58189"/>
        <dbReference type="EC" id="6.3.4.4"/>
    </reaction>
</comment>
<feature type="binding site" evidence="8">
    <location>
        <begin position="40"/>
        <end position="42"/>
    </location>
    <ligand>
        <name>GTP</name>
        <dbReference type="ChEBI" id="CHEBI:37565"/>
    </ligand>
</feature>
<dbReference type="GO" id="GO:0004019">
    <property type="term" value="F:adenylosuccinate synthase activity"/>
    <property type="evidence" value="ECO:0007669"/>
    <property type="project" value="UniProtKB-UniRule"/>
</dbReference>
<dbReference type="GO" id="GO:0000287">
    <property type="term" value="F:magnesium ion binding"/>
    <property type="evidence" value="ECO:0007669"/>
    <property type="project" value="UniProtKB-UniRule"/>
</dbReference>
<dbReference type="InterPro" id="IPR001114">
    <property type="entry name" value="Adenylosuccinate_synthetase"/>
</dbReference>
<comment type="subunit">
    <text evidence="1 8">Homodimer.</text>
</comment>
<comment type="cofactor">
    <cofactor evidence="8">
        <name>Mg(2+)</name>
        <dbReference type="ChEBI" id="CHEBI:18420"/>
    </cofactor>
    <text evidence="8">Binds 1 Mg(2+) ion per subunit.</text>
</comment>
<feature type="binding site" evidence="8">
    <location>
        <begin position="330"/>
        <end position="332"/>
    </location>
    <ligand>
        <name>GTP</name>
        <dbReference type="ChEBI" id="CHEBI:37565"/>
    </ligand>
</feature>
<dbReference type="PROSITE" id="PS00513">
    <property type="entry name" value="ADENYLOSUCCIN_SYN_2"/>
    <property type="match status" value="1"/>
</dbReference>
<accession>G9BAN4</accession>
<comment type="pathway">
    <text evidence="8 10">Purine metabolism; AMP biosynthesis via de novo pathway; AMP from IMP: step 1/2.</text>
</comment>
<feature type="binding site" description="in other chain" evidence="8">
    <location>
        <position position="302"/>
    </location>
    <ligand>
        <name>IMP</name>
        <dbReference type="ChEBI" id="CHEBI:58053"/>
        <note>ligand shared between dimeric partners</note>
    </ligand>
</feature>
<dbReference type="InterPro" id="IPR042109">
    <property type="entry name" value="Adenylosuccinate_synth_dom1"/>
</dbReference>
<evidence type="ECO:0000256" key="1">
    <source>
        <dbReference type="ARBA" id="ARBA00011738"/>
    </source>
</evidence>
<keyword evidence="2 8" id="KW-0436">Ligase</keyword>
<feature type="binding site" description="in other chain" evidence="8">
    <location>
        <begin position="38"/>
        <end position="41"/>
    </location>
    <ligand>
        <name>IMP</name>
        <dbReference type="ChEBI" id="CHEBI:58053"/>
        <note>ligand shared between dimeric partners</note>
    </ligand>
</feature>
<feature type="binding site" evidence="8">
    <location>
        <begin position="12"/>
        <end position="18"/>
    </location>
    <ligand>
        <name>GTP</name>
        <dbReference type="ChEBI" id="CHEBI:37565"/>
    </ligand>
</feature>
<keyword evidence="6 8" id="KW-0460">Magnesium</keyword>
<dbReference type="PANTHER" id="PTHR11846">
    <property type="entry name" value="ADENYLOSUCCINATE SYNTHETASE"/>
    <property type="match status" value="1"/>
</dbReference>
<dbReference type="EMBL" id="HQ214611">
    <property type="protein sequence ID" value="ADQ54390.1"/>
    <property type="molecule type" value="Genomic_DNA"/>
</dbReference>
<evidence type="ECO:0000256" key="6">
    <source>
        <dbReference type="ARBA" id="ARBA00022842"/>
    </source>
</evidence>
<dbReference type="InterPro" id="IPR018220">
    <property type="entry name" value="Adenylosuccin_syn_GTP-bd"/>
</dbReference>
<dbReference type="SMART" id="SM00788">
    <property type="entry name" value="Adenylsucc_synt"/>
    <property type="match status" value="1"/>
</dbReference>
<comment type="subcellular location">
    <subcellularLocation>
        <location evidence="8">Cytoplasm</location>
    </subcellularLocation>
</comment>
<feature type="binding site" evidence="8">
    <location>
        <position position="40"/>
    </location>
    <ligand>
        <name>Mg(2+)</name>
        <dbReference type="ChEBI" id="CHEBI:18420"/>
    </ligand>
</feature>
<comment type="function">
    <text evidence="8">Plays an important role in the de novo pathway of purine nucleotide biosynthesis. Catalyzes the first committed step in the biosynthesis of AMP from IMP.</text>
</comment>
<evidence type="ECO:0000256" key="10">
    <source>
        <dbReference type="RuleBase" id="RU000520"/>
    </source>
</evidence>
<feature type="binding site" evidence="8">
    <location>
        <begin position="298"/>
        <end position="304"/>
    </location>
    <ligand>
        <name>substrate</name>
    </ligand>
</feature>
<protein>
    <recommendedName>
        <fullName evidence="8 10">Adenylosuccinate synthetase</fullName>
        <shortName evidence="8">AMPSase</shortName>
        <shortName evidence="8">AdSS</shortName>
        <ecNumber evidence="8 10">6.3.4.4</ecNumber>
    </recommendedName>
    <alternativeName>
        <fullName evidence="8">IMP--aspartate ligase</fullName>
    </alternativeName>
</protein>
<evidence type="ECO:0000256" key="7">
    <source>
        <dbReference type="ARBA" id="ARBA00023134"/>
    </source>
</evidence>
<dbReference type="InterPro" id="IPR042111">
    <property type="entry name" value="Adenylosuccinate_synth_dom3"/>
</dbReference>
<evidence type="ECO:0000256" key="4">
    <source>
        <dbReference type="ARBA" id="ARBA00022741"/>
    </source>
</evidence>
<evidence type="ECO:0000256" key="8">
    <source>
        <dbReference type="HAMAP-Rule" id="MF_00011"/>
    </source>
</evidence>
<dbReference type="PROSITE" id="PS01266">
    <property type="entry name" value="ADENYLOSUCCIN_SYN_1"/>
    <property type="match status" value="1"/>
</dbReference>
<dbReference type="InterPro" id="IPR027417">
    <property type="entry name" value="P-loop_NTPase"/>
</dbReference>
<reference evidence="11" key="1">
    <citation type="journal article" date="2012" name="Environ. Microbiol.">
        <title>Genetic structure of three fosmid-fragments encoding 16S rRNA genes of the Miscellaneous Crenarchaeotic Group (MCG): implications for physiology and evolution of marine sedimentary archaea.</title>
        <authorList>
            <person name="Li P.Y."/>
            <person name="Xie B.B."/>
            <person name="Zhang X.Y."/>
            <person name="Qin Q.L."/>
            <person name="Dang H.Y."/>
            <person name="Wang X.M."/>
            <person name="Chen X.L."/>
            <person name="Yu J."/>
            <person name="Zhang Y.Z."/>
        </authorList>
    </citation>
    <scope>NUCLEOTIDE SEQUENCE</scope>
</reference>
<dbReference type="GO" id="GO:0044208">
    <property type="term" value="P:'de novo' AMP biosynthetic process"/>
    <property type="evidence" value="ECO:0007669"/>
    <property type="project" value="UniProtKB-UniRule"/>
</dbReference>
<dbReference type="Pfam" id="PF00709">
    <property type="entry name" value="Adenylsucc_synt"/>
    <property type="match status" value="1"/>
</dbReference>
<dbReference type="GO" id="GO:0046040">
    <property type="term" value="P:IMP metabolic process"/>
    <property type="evidence" value="ECO:0007669"/>
    <property type="project" value="TreeGrafter"/>
</dbReference>
<feature type="binding site" evidence="8">
    <location>
        <begin position="418"/>
        <end position="420"/>
    </location>
    <ligand>
        <name>GTP</name>
        <dbReference type="ChEBI" id="CHEBI:37565"/>
    </ligand>
</feature>
<dbReference type="GO" id="GO:0005737">
    <property type="term" value="C:cytoplasm"/>
    <property type="evidence" value="ECO:0007669"/>
    <property type="project" value="UniProtKB-SubCell"/>
</dbReference>
<gene>
    <name evidence="8" type="primary">purA</name>
    <name evidence="11" type="ORF">E37-7F_7</name>
</gene>
<evidence type="ECO:0000256" key="3">
    <source>
        <dbReference type="ARBA" id="ARBA00022723"/>
    </source>
</evidence>
<feature type="active site" description="Proton acceptor" evidence="8">
    <location>
        <position position="13"/>
    </location>
</feature>
<dbReference type="FunFam" id="3.90.170.10:FF:000001">
    <property type="entry name" value="Adenylosuccinate synthetase"/>
    <property type="match status" value="1"/>
</dbReference>
<dbReference type="EC" id="6.3.4.4" evidence="8 10"/>
<feature type="binding site" description="in other chain" evidence="8">
    <location>
        <position position="238"/>
    </location>
    <ligand>
        <name>IMP</name>
        <dbReference type="ChEBI" id="CHEBI:58053"/>
        <note>ligand shared between dimeric partners</note>
    </ligand>
</feature>
<feature type="active site" description="Proton donor" evidence="8">
    <location>
        <position position="41"/>
    </location>
</feature>
<evidence type="ECO:0000256" key="5">
    <source>
        <dbReference type="ARBA" id="ARBA00022755"/>
    </source>
</evidence>
<evidence type="ECO:0000313" key="11">
    <source>
        <dbReference type="EMBL" id="ADQ54390.1"/>
    </source>
</evidence>
<dbReference type="CDD" id="cd03108">
    <property type="entry name" value="AdSS"/>
    <property type="match status" value="1"/>
</dbReference>
<dbReference type="FunFam" id="1.10.300.10:FF:000001">
    <property type="entry name" value="Adenylosuccinate synthetase"/>
    <property type="match status" value="1"/>
</dbReference>
<dbReference type="SUPFAM" id="SSF52540">
    <property type="entry name" value="P-loop containing nucleoside triphosphate hydrolases"/>
    <property type="match status" value="1"/>
</dbReference>
<proteinExistence type="inferred from homology"/>
<sequence length="434" mass="48343">MPCIVIVGTQFGDEGKGKIVDYFGEEMDIIVRYNGGANAGHTVVIGENKFAFRLLPSGVLWDEKTVIIGNGVVIDPKVLFSEINNLESRGVPKAQIFISDRAHIVMPYHKLMDSVEEKYKGSFRAGTTKRGIGPCYSDKVARFGIRVCDLLDEKVLNNKLDTFIPLKKRLFTAYGEKVSLIKKDLKKDYLEYGVKVSPYVIDTVKFLNEEIRKGKNILLEGAQGTHLDIDYGIYPFGTSSNAVSGGACTGSGIPPTSITQVIGVVKAYTSRVGTGPFPTELDDNIGKQIRIKGNEYGTVTGRPRRCGWLDMVMLNYSIRVNGISSLALTKVDVLSDLNQIKICIAYEHNGHKLKDFPANMRILSECKPIYQTLKGWGECSKSEWSDFANKGYDALPNNLKQYLTYIEEEARVPITVLSFGPERRFTMKKMETNN</sequence>
<feature type="binding site" description="in other chain" evidence="8">
    <location>
        <position position="128"/>
    </location>
    <ligand>
        <name>IMP</name>
        <dbReference type="ChEBI" id="CHEBI:58053"/>
        <note>ligand shared between dimeric partners</note>
    </ligand>
</feature>
<dbReference type="HAMAP" id="MF_00011">
    <property type="entry name" value="Adenylosucc_synth"/>
    <property type="match status" value="1"/>
</dbReference>
<dbReference type="InterPro" id="IPR033128">
    <property type="entry name" value="Adenylosuccin_syn_Lys_AS"/>
</dbReference>
<evidence type="ECO:0000256" key="9">
    <source>
        <dbReference type="PROSITE-ProRule" id="PRU10134"/>
    </source>
</evidence>
<organism evidence="11">
    <name type="scientific">uncultured marine crenarchaeote E37-7F</name>
    <dbReference type="NCBI Taxonomy" id="907717"/>
    <lineage>
        <taxon>Archaea</taxon>
        <taxon>Candidatus Bathyarchaeota</taxon>
        <taxon>environmental samples</taxon>
    </lineage>
</organism>
<keyword evidence="4 8" id="KW-0547">Nucleotide-binding</keyword>
<keyword evidence="8" id="KW-0963">Cytoplasm</keyword>
<dbReference type="InterPro" id="IPR042110">
    <property type="entry name" value="Adenylosuccinate_synth_dom2"/>
</dbReference>
<feature type="binding site" description="in other chain" evidence="8">
    <location>
        <begin position="13"/>
        <end position="16"/>
    </location>
    <ligand>
        <name>IMP</name>
        <dbReference type="ChEBI" id="CHEBI:58053"/>
        <note>ligand shared between dimeric partners</note>
    </ligand>
</feature>
<keyword evidence="5 8" id="KW-0658">Purine biosynthesis</keyword>
<name>G9BAN4_9ARCH</name>
<dbReference type="NCBIfam" id="NF002223">
    <property type="entry name" value="PRK01117.1"/>
    <property type="match status" value="1"/>
</dbReference>
<dbReference type="GO" id="GO:0005525">
    <property type="term" value="F:GTP binding"/>
    <property type="evidence" value="ECO:0007669"/>
    <property type="project" value="UniProtKB-UniRule"/>
</dbReference>
<feature type="binding site" evidence="8">
    <location>
        <position position="304"/>
    </location>
    <ligand>
        <name>GTP</name>
        <dbReference type="ChEBI" id="CHEBI:37565"/>
    </ligand>
</feature>
<dbReference type="Gene3D" id="1.10.300.10">
    <property type="entry name" value="Adenylosuccinate Synthetase, subunit A, domain 2"/>
    <property type="match status" value="1"/>
</dbReference>
<feature type="binding site" evidence="8">
    <location>
        <position position="142"/>
    </location>
    <ligand>
        <name>IMP</name>
        <dbReference type="ChEBI" id="CHEBI:58053"/>
        <note>ligand shared between dimeric partners</note>
    </ligand>
</feature>
<dbReference type="NCBIfam" id="TIGR00184">
    <property type="entry name" value="purA"/>
    <property type="match status" value="1"/>
</dbReference>
<feature type="active site" evidence="9">
    <location>
        <position position="139"/>
    </location>
</feature>
<keyword evidence="7 8" id="KW-0342">GTP-binding</keyword>
<feature type="binding site" evidence="8">
    <location>
        <position position="13"/>
    </location>
    <ligand>
        <name>Mg(2+)</name>
        <dbReference type="ChEBI" id="CHEBI:18420"/>
    </ligand>
</feature>
<dbReference type="AlphaFoldDB" id="G9BAN4"/>